<accession>A0ABX3H658</accession>
<comment type="caution">
    <text evidence="1">The sequence shown here is derived from an EMBL/GenBank/DDBJ whole genome shotgun (WGS) entry which is preliminary data.</text>
</comment>
<keyword evidence="2" id="KW-1185">Reference proteome</keyword>
<evidence type="ECO:0000313" key="2">
    <source>
        <dbReference type="Proteomes" id="UP000187412"/>
    </source>
</evidence>
<evidence type="ECO:0000313" key="1">
    <source>
        <dbReference type="EMBL" id="OMD45927.1"/>
    </source>
</evidence>
<reference evidence="1 2" key="1">
    <citation type="submission" date="2016-10" db="EMBL/GenBank/DDBJ databases">
        <title>Paenibacillus species isolates.</title>
        <authorList>
            <person name="Beno S.M."/>
        </authorList>
    </citation>
    <scope>NUCLEOTIDE SEQUENCE [LARGE SCALE GENOMIC DNA]</scope>
    <source>
        <strain evidence="1 2">FSL H7-0744</strain>
    </source>
</reference>
<gene>
    <name evidence="1" type="ORF">BSK56_18350</name>
</gene>
<organism evidence="1 2">
    <name type="scientific">Paenibacillus borealis</name>
    <dbReference type="NCBI Taxonomy" id="160799"/>
    <lineage>
        <taxon>Bacteria</taxon>
        <taxon>Bacillati</taxon>
        <taxon>Bacillota</taxon>
        <taxon>Bacilli</taxon>
        <taxon>Bacillales</taxon>
        <taxon>Paenibacillaceae</taxon>
        <taxon>Paenibacillus</taxon>
    </lineage>
</organism>
<protein>
    <submittedName>
        <fullName evidence="1">Uncharacterized protein</fullName>
    </submittedName>
</protein>
<name>A0ABX3H658_PAEBO</name>
<dbReference type="Proteomes" id="UP000187412">
    <property type="component" value="Unassembled WGS sequence"/>
</dbReference>
<sequence>MEGVAYMKLFQMKTAPLGIERMTEFVQDNYVCAGYPGIGDLEQASREEIARRLHQTSAYYGPELEKALDSLDIFVHTMQDGDYVLISDGEWAYLGDLGDYFYEEACDHPEDGRCHRRGVTWLKSLFSAELNPMMGELLADALPVSQYIGTLPPERLDLWLSDAGLGGSEQTKHTVKVDAEIIAEALSVLTAALHSEDAERRERAAAAILHYAK</sequence>
<dbReference type="EMBL" id="MPTB01000023">
    <property type="protein sequence ID" value="OMD45927.1"/>
    <property type="molecule type" value="Genomic_DNA"/>
</dbReference>
<dbReference type="RefSeq" id="WP_076112148.1">
    <property type="nucleotide sequence ID" value="NZ_MPTB01000023.1"/>
</dbReference>
<proteinExistence type="predicted"/>